<dbReference type="Pfam" id="PF26215">
    <property type="entry name" value="HTH_animal"/>
    <property type="match status" value="1"/>
</dbReference>
<evidence type="ECO:0000313" key="3">
    <source>
        <dbReference type="Proteomes" id="UP001215598"/>
    </source>
</evidence>
<evidence type="ECO:0000313" key="2">
    <source>
        <dbReference type="EMBL" id="KAJ7779733.1"/>
    </source>
</evidence>
<dbReference type="InterPro" id="IPR058912">
    <property type="entry name" value="HTH_animal"/>
</dbReference>
<comment type="caution">
    <text evidence="2">The sequence shown here is derived from an EMBL/GenBank/DDBJ whole genome shotgun (WGS) entry which is preliminary data.</text>
</comment>
<sequence length="159" mass="18569">MERRIIPWKSCHSADSEHAWVKGELIRYVRICSNEADFAKTRKDYAIRLHDRGYPGRWLQNVFDEVEYKAERPKVLKSPLPNGEGDGQELHLLKLTHNPIWDAIDLRPVWRDLDEASRDLGAGYPEFRFLASFKKPISLGDRFNKTNHNTLKTYHGRPA</sequence>
<protein>
    <recommendedName>
        <fullName evidence="1">Helix-turn-helix domain-containing protein</fullName>
    </recommendedName>
</protein>
<dbReference type="Proteomes" id="UP001215598">
    <property type="component" value="Unassembled WGS sequence"/>
</dbReference>
<dbReference type="AlphaFoldDB" id="A0AAD7K9A4"/>
<name>A0AAD7K9A4_9AGAR</name>
<gene>
    <name evidence="2" type="ORF">B0H16DRAFT_1300148</name>
</gene>
<organism evidence="2 3">
    <name type="scientific">Mycena metata</name>
    <dbReference type="NCBI Taxonomy" id="1033252"/>
    <lineage>
        <taxon>Eukaryota</taxon>
        <taxon>Fungi</taxon>
        <taxon>Dikarya</taxon>
        <taxon>Basidiomycota</taxon>
        <taxon>Agaricomycotina</taxon>
        <taxon>Agaricomycetes</taxon>
        <taxon>Agaricomycetidae</taxon>
        <taxon>Agaricales</taxon>
        <taxon>Marasmiineae</taxon>
        <taxon>Mycenaceae</taxon>
        <taxon>Mycena</taxon>
    </lineage>
</organism>
<reference evidence="2" key="1">
    <citation type="submission" date="2023-03" db="EMBL/GenBank/DDBJ databases">
        <title>Massive genome expansion in bonnet fungi (Mycena s.s.) driven by repeated elements and novel gene families across ecological guilds.</title>
        <authorList>
            <consortium name="Lawrence Berkeley National Laboratory"/>
            <person name="Harder C.B."/>
            <person name="Miyauchi S."/>
            <person name="Viragh M."/>
            <person name="Kuo A."/>
            <person name="Thoen E."/>
            <person name="Andreopoulos B."/>
            <person name="Lu D."/>
            <person name="Skrede I."/>
            <person name="Drula E."/>
            <person name="Henrissat B."/>
            <person name="Morin E."/>
            <person name="Kohler A."/>
            <person name="Barry K."/>
            <person name="LaButti K."/>
            <person name="Morin E."/>
            <person name="Salamov A."/>
            <person name="Lipzen A."/>
            <person name="Mereny Z."/>
            <person name="Hegedus B."/>
            <person name="Baldrian P."/>
            <person name="Stursova M."/>
            <person name="Weitz H."/>
            <person name="Taylor A."/>
            <person name="Grigoriev I.V."/>
            <person name="Nagy L.G."/>
            <person name="Martin F."/>
            <person name="Kauserud H."/>
        </authorList>
    </citation>
    <scope>NUCLEOTIDE SEQUENCE</scope>
    <source>
        <strain evidence="2">CBHHK182m</strain>
    </source>
</reference>
<evidence type="ECO:0000259" key="1">
    <source>
        <dbReference type="Pfam" id="PF26215"/>
    </source>
</evidence>
<keyword evidence="3" id="KW-1185">Reference proteome</keyword>
<proteinExistence type="predicted"/>
<dbReference type="EMBL" id="JARKIB010000005">
    <property type="protein sequence ID" value="KAJ7779733.1"/>
    <property type="molecule type" value="Genomic_DNA"/>
</dbReference>
<feature type="domain" description="Helix-turn-helix" evidence="1">
    <location>
        <begin position="4"/>
        <end position="61"/>
    </location>
</feature>
<accession>A0AAD7K9A4</accession>